<gene>
    <name evidence="9" type="ORF">KI659_06075</name>
</gene>
<evidence type="ECO:0000259" key="8">
    <source>
        <dbReference type="Pfam" id="PF00171"/>
    </source>
</evidence>
<dbReference type="GO" id="GO:0004029">
    <property type="term" value="F:aldehyde dehydrogenase (NAD+) activity"/>
    <property type="evidence" value="ECO:0007669"/>
    <property type="project" value="TreeGrafter"/>
</dbReference>
<dbReference type="Gene3D" id="3.40.309.10">
    <property type="entry name" value="Aldehyde Dehydrogenase, Chain A, domain 2"/>
    <property type="match status" value="1"/>
</dbReference>
<dbReference type="InterPro" id="IPR029510">
    <property type="entry name" value="Ald_DH_CS_GLU"/>
</dbReference>
<dbReference type="FunFam" id="3.40.309.10:FF:000003">
    <property type="entry name" value="Aldehyde dehydrogenase"/>
    <property type="match status" value="1"/>
</dbReference>
<accession>A0AAP2G413</accession>
<dbReference type="Gene3D" id="3.40.605.10">
    <property type="entry name" value="Aldehyde Dehydrogenase, Chain A, domain 1"/>
    <property type="match status" value="1"/>
</dbReference>
<dbReference type="GO" id="GO:0006081">
    <property type="term" value="P:aldehyde metabolic process"/>
    <property type="evidence" value="ECO:0007669"/>
    <property type="project" value="InterPro"/>
</dbReference>
<evidence type="ECO:0000256" key="5">
    <source>
        <dbReference type="PIRSR" id="PIRSR036492-1"/>
    </source>
</evidence>
<feature type="domain" description="Aldehyde dehydrogenase" evidence="8">
    <location>
        <begin position="11"/>
        <end position="445"/>
    </location>
</feature>
<keyword evidence="10" id="KW-1185">Reference proteome</keyword>
<comment type="similarity">
    <text evidence="1 4 7">Belongs to the aldehyde dehydrogenase family.</text>
</comment>
<evidence type="ECO:0000256" key="3">
    <source>
        <dbReference type="ARBA" id="ARBA00023027"/>
    </source>
</evidence>
<evidence type="ECO:0000313" key="9">
    <source>
        <dbReference type="EMBL" id="MBS9523581.1"/>
    </source>
</evidence>
<dbReference type="InterPro" id="IPR012394">
    <property type="entry name" value="Aldehyde_DH_NAD(P)"/>
</dbReference>
<evidence type="ECO:0000256" key="4">
    <source>
        <dbReference type="PIRNR" id="PIRNR036492"/>
    </source>
</evidence>
<keyword evidence="2 4" id="KW-0560">Oxidoreductase</keyword>
<dbReference type="FunFam" id="3.40.605.10:FF:000004">
    <property type="entry name" value="Aldehyde dehydrogenase"/>
    <property type="match status" value="1"/>
</dbReference>
<keyword evidence="3" id="KW-0520">NAD</keyword>
<dbReference type="RefSeq" id="WP_213944467.1">
    <property type="nucleotide sequence ID" value="NZ_JAHCMY010000002.1"/>
</dbReference>
<dbReference type="EMBL" id="JAHCMY010000002">
    <property type="protein sequence ID" value="MBS9523581.1"/>
    <property type="molecule type" value="Genomic_DNA"/>
</dbReference>
<dbReference type="PANTHER" id="PTHR43570">
    <property type="entry name" value="ALDEHYDE DEHYDROGENASE"/>
    <property type="match status" value="1"/>
</dbReference>
<feature type="active site" evidence="5">
    <location>
        <position position="253"/>
    </location>
</feature>
<name>A0AAP2G413_9BACT</name>
<dbReference type="AlphaFoldDB" id="A0AAP2G413"/>
<dbReference type="InterPro" id="IPR016161">
    <property type="entry name" value="Ald_DH/histidinol_DH"/>
</dbReference>
<dbReference type="PIRSF" id="PIRSF036492">
    <property type="entry name" value="ALDH"/>
    <property type="match status" value="1"/>
</dbReference>
<dbReference type="Pfam" id="PF00171">
    <property type="entry name" value="Aldedh"/>
    <property type="match status" value="1"/>
</dbReference>
<reference evidence="9 10" key="1">
    <citation type="submission" date="2021-05" db="EMBL/GenBank/DDBJ databases">
        <authorList>
            <person name="Zhang Z.D."/>
            <person name="Osman G."/>
        </authorList>
    </citation>
    <scope>NUCLEOTIDE SEQUENCE [LARGE SCALE GENOMIC DNA]</scope>
    <source>
        <strain evidence="9 10">KCTC 32217</strain>
    </source>
</reference>
<dbReference type="CDD" id="cd07134">
    <property type="entry name" value="ALDH_AlkH-like"/>
    <property type="match status" value="1"/>
</dbReference>
<feature type="active site" evidence="5 6">
    <location>
        <position position="219"/>
    </location>
</feature>
<dbReference type="Proteomes" id="UP001319104">
    <property type="component" value="Unassembled WGS sequence"/>
</dbReference>
<evidence type="ECO:0000256" key="1">
    <source>
        <dbReference type="ARBA" id="ARBA00009986"/>
    </source>
</evidence>
<dbReference type="PANTHER" id="PTHR43570:SF20">
    <property type="entry name" value="ALDEHYDE DEHYDROGENASE ALDX-RELATED"/>
    <property type="match status" value="1"/>
</dbReference>
<organism evidence="9 10">
    <name type="scientific">Litoribacter ruber</name>
    <dbReference type="NCBI Taxonomy" id="702568"/>
    <lineage>
        <taxon>Bacteria</taxon>
        <taxon>Pseudomonadati</taxon>
        <taxon>Bacteroidota</taxon>
        <taxon>Cytophagia</taxon>
        <taxon>Cytophagales</taxon>
        <taxon>Cyclobacteriaceae</taxon>
        <taxon>Litoribacter</taxon>
    </lineage>
</organism>
<dbReference type="PROSITE" id="PS00070">
    <property type="entry name" value="ALDEHYDE_DEHYDR_CYS"/>
    <property type="match status" value="1"/>
</dbReference>
<sequence length="478" mass="53522">MENRNLSKLQEEINETFELHKQHALKLRLSTKEERARKLSKLREWIKKNKAEIRKALYADFKKPATEVDLTETYLVLSEINLALKNLSKWMQPKKVKNPITLTGSSAYIQYEPKGTSLIISPWNFPFQLAVTPLVSAIAAGCTAIMKPSESSPHTSALLRRMVMEVFSRDDVALFEGEVEVATMLLEKPFDHIFFTGSPKVGRIVMKAAAENLSSVTLELGGKSPVIIDKNANLEDAAQKIVWAKFMNAGQTCIAPDYLMVHSSIVDPFLAEVKNQIHKMYGSKGKAIAKSKDYARIINERHHKQLSRLLSDARLKGASIFFGGDTDEEVNYLEPTILTQVTEAMDIMHEEIFGPILPVVTYTDIEDIVHTINSKPKPLALYIFSDEQFVIDFVLSNTSSGGVCINDCIVHYMSPDLPFGGVNESGIGKAHGHFGFKAFSNEKAVLKQRVGMTPAKMFYPPYGFAEKRISKLFLKIFG</sequence>
<evidence type="ECO:0000256" key="6">
    <source>
        <dbReference type="PROSITE-ProRule" id="PRU10007"/>
    </source>
</evidence>
<dbReference type="PROSITE" id="PS00687">
    <property type="entry name" value="ALDEHYDE_DEHYDR_GLU"/>
    <property type="match status" value="1"/>
</dbReference>
<evidence type="ECO:0000256" key="2">
    <source>
        <dbReference type="ARBA" id="ARBA00023002"/>
    </source>
</evidence>
<dbReference type="InterPro" id="IPR016162">
    <property type="entry name" value="Ald_DH_N"/>
</dbReference>
<dbReference type="InterPro" id="IPR015590">
    <property type="entry name" value="Aldehyde_DH_dom"/>
</dbReference>
<proteinExistence type="inferred from homology"/>
<dbReference type="InterPro" id="IPR016163">
    <property type="entry name" value="Ald_DH_C"/>
</dbReference>
<protein>
    <recommendedName>
        <fullName evidence="4">Aldehyde dehydrogenase</fullName>
    </recommendedName>
</protein>
<evidence type="ECO:0000256" key="7">
    <source>
        <dbReference type="RuleBase" id="RU003345"/>
    </source>
</evidence>
<dbReference type="InterPro" id="IPR016160">
    <property type="entry name" value="Ald_DH_CS_CYS"/>
</dbReference>
<evidence type="ECO:0000313" key="10">
    <source>
        <dbReference type="Proteomes" id="UP001319104"/>
    </source>
</evidence>
<comment type="caution">
    <text evidence="9">The sequence shown here is derived from an EMBL/GenBank/DDBJ whole genome shotgun (WGS) entry which is preliminary data.</text>
</comment>
<dbReference type="GO" id="GO:0005737">
    <property type="term" value="C:cytoplasm"/>
    <property type="evidence" value="ECO:0007669"/>
    <property type="project" value="TreeGrafter"/>
</dbReference>
<dbReference type="SUPFAM" id="SSF53720">
    <property type="entry name" value="ALDH-like"/>
    <property type="match status" value="1"/>
</dbReference>